<dbReference type="KEGG" id="mrr:Moror_5076"/>
<reference evidence="1 2" key="1">
    <citation type="journal article" date="2014" name="BMC Genomics">
        <title>Genome and secretome analysis of the hemibiotrophic fungal pathogen, Moniliophthora roreri, which causes frosty pod rot disease of cacao: mechanisms of the biotrophic and necrotrophic phases.</title>
        <authorList>
            <person name="Meinhardt L.W."/>
            <person name="Costa G.G.L."/>
            <person name="Thomazella D.P.T."/>
            <person name="Teixeira P.J.P.L."/>
            <person name="Carazzolle M.F."/>
            <person name="Schuster S.C."/>
            <person name="Carlson J.E."/>
            <person name="Guiltinan M.J."/>
            <person name="Mieczkowski P."/>
            <person name="Farmer A."/>
            <person name="Ramaraj T."/>
            <person name="Crozier J."/>
            <person name="Davis R.E."/>
            <person name="Shao J."/>
            <person name="Melnick R.L."/>
            <person name="Pereira G.A.G."/>
            <person name="Bailey B.A."/>
        </authorList>
    </citation>
    <scope>NUCLEOTIDE SEQUENCE [LARGE SCALE GENOMIC DNA]</scope>
    <source>
        <strain evidence="1 2">MCA 2997</strain>
    </source>
</reference>
<dbReference type="Proteomes" id="UP000017559">
    <property type="component" value="Unassembled WGS sequence"/>
</dbReference>
<sequence length="67" mass="7381">MLCEAKETTKADSRRTKVGLGKKEFCAGLNLVALSRVKILDGLMIVDKVDYSRVKKLGGAALKERKE</sequence>
<evidence type="ECO:0000313" key="2">
    <source>
        <dbReference type="Proteomes" id="UP000017559"/>
    </source>
</evidence>
<dbReference type="AlphaFoldDB" id="V2WXM7"/>
<dbReference type="EMBL" id="AWSO01000946">
    <property type="protein sequence ID" value="ESK86317.1"/>
    <property type="molecule type" value="Genomic_DNA"/>
</dbReference>
<dbReference type="HOGENOM" id="CLU_2812989_0_0_1"/>
<comment type="caution">
    <text evidence="1">The sequence shown here is derived from an EMBL/GenBank/DDBJ whole genome shotgun (WGS) entry which is preliminary data.</text>
</comment>
<accession>V2WXM7</accession>
<organism evidence="1 2">
    <name type="scientific">Moniliophthora roreri (strain MCA 2997)</name>
    <name type="common">Cocoa frosty pod rot fungus</name>
    <name type="synonym">Crinipellis roreri</name>
    <dbReference type="NCBI Taxonomy" id="1381753"/>
    <lineage>
        <taxon>Eukaryota</taxon>
        <taxon>Fungi</taxon>
        <taxon>Dikarya</taxon>
        <taxon>Basidiomycota</taxon>
        <taxon>Agaricomycotina</taxon>
        <taxon>Agaricomycetes</taxon>
        <taxon>Agaricomycetidae</taxon>
        <taxon>Agaricales</taxon>
        <taxon>Marasmiineae</taxon>
        <taxon>Marasmiaceae</taxon>
        <taxon>Moniliophthora</taxon>
    </lineage>
</organism>
<proteinExistence type="predicted"/>
<name>V2WXM7_MONRO</name>
<evidence type="ECO:0000313" key="1">
    <source>
        <dbReference type="EMBL" id="ESK86317.1"/>
    </source>
</evidence>
<gene>
    <name evidence="1" type="ORF">Moror_5076</name>
</gene>
<dbReference type="OrthoDB" id="432234at2759"/>
<protein>
    <submittedName>
        <fullName evidence="1">Uncharacterized protein</fullName>
    </submittedName>
</protein>
<keyword evidence="2" id="KW-1185">Reference proteome</keyword>